<protein>
    <submittedName>
        <fullName evidence="5">Polyphosphate kinase 2 (PPK2)</fullName>
    </submittedName>
</protein>
<evidence type="ECO:0000313" key="5">
    <source>
        <dbReference type="EMBL" id="QDU30084.1"/>
    </source>
</evidence>
<evidence type="ECO:0000313" key="6">
    <source>
        <dbReference type="Proteomes" id="UP000315017"/>
    </source>
</evidence>
<keyword evidence="6" id="KW-1185">Reference proteome</keyword>
<dbReference type="NCBIfam" id="TIGR03709">
    <property type="entry name" value="PPK2_rel_1"/>
    <property type="match status" value="1"/>
</dbReference>
<dbReference type="Proteomes" id="UP000315017">
    <property type="component" value="Chromosome"/>
</dbReference>
<dbReference type="Pfam" id="PF03976">
    <property type="entry name" value="PPK2"/>
    <property type="match status" value="1"/>
</dbReference>
<dbReference type="Gene3D" id="3.40.50.300">
    <property type="entry name" value="P-loop containing nucleotide triphosphate hydrolases"/>
    <property type="match status" value="1"/>
</dbReference>
<dbReference type="GO" id="GO:0008976">
    <property type="term" value="F:polyphosphate kinase activity"/>
    <property type="evidence" value="ECO:0007669"/>
    <property type="project" value="InterPro"/>
</dbReference>
<evidence type="ECO:0000256" key="2">
    <source>
        <dbReference type="ARBA" id="ARBA00022679"/>
    </source>
</evidence>
<keyword evidence="3 5" id="KW-0418">Kinase</keyword>
<dbReference type="GO" id="GO:0006797">
    <property type="term" value="P:polyphosphate metabolic process"/>
    <property type="evidence" value="ECO:0007669"/>
    <property type="project" value="InterPro"/>
</dbReference>
<evidence type="ECO:0000256" key="3">
    <source>
        <dbReference type="ARBA" id="ARBA00022777"/>
    </source>
</evidence>
<organism evidence="5 6">
    <name type="scientific">Anatilimnocola aggregata</name>
    <dbReference type="NCBI Taxonomy" id="2528021"/>
    <lineage>
        <taxon>Bacteria</taxon>
        <taxon>Pseudomonadati</taxon>
        <taxon>Planctomycetota</taxon>
        <taxon>Planctomycetia</taxon>
        <taxon>Pirellulales</taxon>
        <taxon>Pirellulaceae</taxon>
        <taxon>Anatilimnocola</taxon>
    </lineage>
</organism>
<sequence>MTDRNKLIEKFRVSPGKKFDLADHDPDWSGDKDVAVEKRKEYAKESLTLDVSELAEAQEMLYADNSWSLLVIFQAMDAAGKDSTIKHVMSGINPQGCQVYSFKHPSAEELDHDFLWRCNRALPERGRIGIFNRSYYEEVLIVRVHPELIGAQRIPGVQPGEALKKEFWEHRYEDINSFERHLTRNGTTIVKFFLNISKKEQRKRFLKRIDEPEKHWKFAASDLHERNYWDDYMRAYEDCLSATSTEHAPWYVIPADHKWVTRAAVAAILNQTIRGLGLKWPQISPAQAAEIAKAREELKGE</sequence>
<dbReference type="InterPro" id="IPR027417">
    <property type="entry name" value="P-loop_NTPase"/>
</dbReference>
<evidence type="ECO:0000256" key="1">
    <source>
        <dbReference type="ARBA" id="ARBA00009924"/>
    </source>
</evidence>
<dbReference type="RefSeq" id="WP_145094961.1">
    <property type="nucleotide sequence ID" value="NZ_CP036274.1"/>
</dbReference>
<dbReference type="InterPro" id="IPR022488">
    <property type="entry name" value="PPK2-related"/>
</dbReference>
<dbReference type="InterPro" id="IPR022300">
    <property type="entry name" value="PPK2-rel_1"/>
</dbReference>
<feature type="domain" description="Polyphosphate kinase-2-related" evidence="4">
    <location>
        <begin position="39"/>
        <end position="274"/>
    </location>
</feature>
<accession>A0A517YIP7</accession>
<reference evidence="5 6" key="1">
    <citation type="submission" date="2019-02" db="EMBL/GenBank/DDBJ databases">
        <title>Deep-cultivation of Planctomycetes and their phenomic and genomic characterization uncovers novel biology.</title>
        <authorList>
            <person name="Wiegand S."/>
            <person name="Jogler M."/>
            <person name="Boedeker C."/>
            <person name="Pinto D."/>
            <person name="Vollmers J."/>
            <person name="Rivas-Marin E."/>
            <person name="Kohn T."/>
            <person name="Peeters S.H."/>
            <person name="Heuer A."/>
            <person name="Rast P."/>
            <person name="Oberbeckmann S."/>
            <person name="Bunk B."/>
            <person name="Jeske O."/>
            <person name="Meyerdierks A."/>
            <person name="Storesund J.E."/>
            <person name="Kallscheuer N."/>
            <person name="Luecker S."/>
            <person name="Lage O.M."/>
            <person name="Pohl T."/>
            <person name="Merkel B.J."/>
            <person name="Hornburger P."/>
            <person name="Mueller R.-W."/>
            <person name="Bruemmer F."/>
            <person name="Labrenz M."/>
            <person name="Spormann A.M."/>
            <person name="Op den Camp H."/>
            <person name="Overmann J."/>
            <person name="Amann R."/>
            <person name="Jetten M.S.M."/>
            <person name="Mascher T."/>
            <person name="Medema M.H."/>
            <person name="Devos D.P."/>
            <person name="Kaster A.-K."/>
            <person name="Ovreas L."/>
            <person name="Rohde M."/>
            <person name="Galperin M.Y."/>
            <person name="Jogler C."/>
        </authorList>
    </citation>
    <scope>NUCLEOTIDE SEQUENCE [LARGE SCALE GENOMIC DNA]</scope>
    <source>
        <strain evidence="5 6">ETA_A8</strain>
    </source>
</reference>
<comment type="similarity">
    <text evidence="1">Belongs to the polyphosphate kinase 2 (PPK2) family. Class I subfamily.</text>
</comment>
<evidence type="ECO:0000259" key="4">
    <source>
        <dbReference type="Pfam" id="PF03976"/>
    </source>
</evidence>
<dbReference type="KEGG" id="aagg:ETAA8_52030"/>
<dbReference type="OrthoDB" id="9775224at2"/>
<dbReference type="AlphaFoldDB" id="A0A517YIP7"/>
<dbReference type="PANTHER" id="PTHR34383:SF3">
    <property type="entry name" value="POLYPHOSPHATE:AMP PHOSPHOTRANSFERASE"/>
    <property type="match status" value="1"/>
</dbReference>
<dbReference type="PANTHER" id="PTHR34383">
    <property type="entry name" value="POLYPHOSPHATE:AMP PHOSPHOTRANSFERASE-RELATED"/>
    <property type="match status" value="1"/>
</dbReference>
<dbReference type="SUPFAM" id="SSF52540">
    <property type="entry name" value="P-loop containing nucleoside triphosphate hydrolases"/>
    <property type="match status" value="1"/>
</dbReference>
<dbReference type="PIRSF" id="PIRSF028756">
    <property type="entry name" value="PPK2_prd"/>
    <property type="match status" value="1"/>
</dbReference>
<name>A0A517YIP7_9BACT</name>
<keyword evidence="2" id="KW-0808">Transferase</keyword>
<gene>
    <name evidence="5" type="ORF">ETAA8_52030</name>
</gene>
<dbReference type="EMBL" id="CP036274">
    <property type="protein sequence ID" value="QDU30084.1"/>
    <property type="molecule type" value="Genomic_DNA"/>
</dbReference>
<dbReference type="InterPro" id="IPR016898">
    <property type="entry name" value="Polyphosphate_phosphotransfera"/>
</dbReference>
<proteinExistence type="inferred from homology"/>